<evidence type="ECO:0000259" key="1">
    <source>
        <dbReference type="Pfam" id="PF26348"/>
    </source>
</evidence>
<dbReference type="EMBL" id="SOFL01000033">
    <property type="protein sequence ID" value="TFC01617.1"/>
    <property type="molecule type" value="Genomic_DNA"/>
</dbReference>
<dbReference type="Proteomes" id="UP000297907">
    <property type="component" value="Unassembled WGS sequence"/>
</dbReference>
<dbReference type="AlphaFoldDB" id="A0A4R8W3A2"/>
<name>A0A4R8W3A2_9MICO</name>
<evidence type="ECO:0000313" key="2">
    <source>
        <dbReference type="EMBL" id="TFC01617.1"/>
    </source>
</evidence>
<reference evidence="2 3" key="1">
    <citation type="submission" date="2019-03" db="EMBL/GenBank/DDBJ databases">
        <title>Genomics of glacier-inhabiting Cryobacterium strains.</title>
        <authorList>
            <person name="Liu Q."/>
            <person name="Xin Y.-H."/>
        </authorList>
    </citation>
    <scope>NUCLEOTIDE SEQUENCE [LARGE SCALE GENOMIC DNA]</scope>
    <source>
        <strain evidence="2 3">RHLS22-1</strain>
    </source>
</reference>
<protein>
    <recommendedName>
        <fullName evidence="1">ScoMcrA-like SRA domain-containing protein</fullName>
    </recommendedName>
</protein>
<feature type="domain" description="ScoMcrA-like SRA" evidence="1">
    <location>
        <begin position="145"/>
        <end position="300"/>
    </location>
</feature>
<organism evidence="2 3">
    <name type="scientific">Cryobacterium adonitolivorans</name>
    <dbReference type="NCBI Taxonomy" id="1259189"/>
    <lineage>
        <taxon>Bacteria</taxon>
        <taxon>Bacillati</taxon>
        <taxon>Actinomycetota</taxon>
        <taxon>Actinomycetes</taxon>
        <taxon>Micrococcales</taxon>
        <taxon>Microbacteriaceae</taxon>
        <taxon>Cryobacterium</taxon>
    </lineage>
</organism>
<dbReference type="Pfam" id="PF26348">
    <property type="entry name" value="SRA_ScoMcrA"/>
    <property type="match status" value="1"/>
</dbReference>
<dbReference type="OrthoDB" id="4939521at2"/>
<keyword evidence="3" id="KW-1185">Reference proteome</keyword>
<gene>
    <name evidence="2" type="ORF">E3O42_09590</name>
</gene>
<sequence length="474" mass="52234">MPIEFLPAELPPIDEPTLILVINQAYESGSSMAEVFEATRGHWRVGPETRETTAVVLGVAGGIVRGVFRPSTWFPSPMAGQEGRWGFDGAEAPELSHLVGTSVSRLPVRKGASNPVRLYMNGLPEAGSKGLPLVARWELVPGDYLGRQERQDLYGGATFGGIQPSALSPNVFLYSDPAQGSNYGYEYDGWNEDGSVFFYTGEGRTGDQRMRVGNQALRDHSRDERDLRVFIADGFEPGTRTARQQYIGQFKVDPELPFETQVAPDQHGQARSVFVFRLLPLGPALVAARDRSHFPIALRAEVEEVALDVATLTALTREIDIEAFTSVDSAHEAIARTVVVHRPEAELVLVLRGALEARDHRVHRHHIRPAGQSNSIYTDLFDATTNVLFEAKSDSSRESVRMAIGQLLDYRRFMPADTRLAVLVPTKPARDLLDLLRTVDIEIWYPNSLGEFDSPVEIDDSLAVQSVLTATSAA</sequence>
<comment type="caution">
    <text evidence="2">The sequence shown here is derived from an EMBL/GenBank/DDBJ whole genome shotgun (WGS) entry which is preliminary data.</text>
</comment>
<evidence type="ECO:0000313" key="3">
    <source>
        <dbReference type="Proteomes" id="UP000297907"/>
    </source>
</evidence>
<proteinExistence type="predicted"/>
<accession>A0A4R8W3A2</accession>
<dbReference type="RefSeq" id="WP_134453719.1">
    <property type="nucleotide sequence ID" value="NZ_SOFL01000033.1"/>
</dbReference>
<dbReference type="InterPro" id="IPR058712">
    <property type="entry name" value="SRA_ScoMcrA"/>
</dbReference>